<evidence type="ECO:0000259" key="14">
    <source>
        <dbReference type="Pfam" id="PF01266"/>
    </source>
</evidence>
<keyword evidence="4" id="KW-0520">NAD</keyword>
<comment type="cofactor">
    <cofactor evidence="2">
        <name>NADP(+)</name>
        <dbReference type="ChEBI" id="CHEBI:58349"/>
    </cofactor>
</comment>
<dbReference type="SUPFAM" id="SSF51735">
    <property type="entry name" value="NAD(P)-binding Rossmann-fold domains"/>
    <property type="match status" value="2"/>
</dbReference>
<dbReference type="GO" id="GO:0016491">
    <property type="term" value="F:oxidoreductase activity"/>
    <property type="evidence" value="ECO:0007669"/>
    <property type="project" value="UniProtKB-KW"/>
</dbReference>
<keyword evidence="7" id="KW-0511">Multifunctional enzyme</keyword>
<name>A0AAD6W1A2_9ROSI</name>
<comment type="similarity">
    <text evidence="11">In the C-terminal section; belongs to the dTDP-4-dehydrorhamnose reductase family.</text>
</comment>
<dbReference type="InterPro" id="IPR029903">
    <property type="entry name" value="RmlD-like-bd"/>
</dbReference>
<dbReference type="InterPro" id="IPR006076">
    <property type="entry name" value="FAD-dep_OxRdtase"/>
</dbReference>
<evidence type="ECO:0000256" key="4">
    <source>
        <dbReference type="ARBA" id="ARBA00023027"/>
    </source>
</evidence>
<keyword evidence="3" id="KW-0560">Oxidoreductase</keyword>
<feature type="region of interest" description="Disordered" evidence="13">
    <location>
        <begin position="1025"/>
        <end position="1049"/>
    </location>
</feature>
<evidence type="ECO:0000259" key="16">
    <source>
        <dbReference type="Pfam" id="PF16363"/>
    </source>
</evidence>
<dbReference type="InterPro" id="IPR036188">
    <property type="entry name" value="FAD/NAD-bd_sf"/>
</dbReference>
<dbReference type="InterPro" id="IPR036291">
    <property type="entry name" value="NAD(P)-bd_dom_sf"/>
</dbReference>
<comment type="cofactor">
    <cofactor evidence="1">
        <name>NAD(+)</name>
        <dbReference type="ChEBI" id="CHEBI:57540"/>
    </cofactor>
</comment>
<dbReference type="Proteomes" id="UP001164929">
    <property type="component" value="Chromosome 6"/>
</dbReference>
<gene>
    <name evidence="17" type="ORF">NC653_017939</name>
</gene>
<evidence type="ECO:0000256" key="8">
    <source>
        <dbReference type="ARBA" id="ARBA00024331"/>
    </source>
</evidence>
<dbReference type="Pfam" id="PF04321">
    <property type="entry name" value="RmlD_sub_bind"/>
    <property type="match status" value="1"/>
</dbReference>
<dbReference type="SUPFAM" id="SSF51905">
    <property type="entry name" value="FAD/NAD(P)-binding domain"/>
    <property type="match status" value="1"/>
</dbReference>
<dbReference type="EC" id="4.2.1.76" evidence="12"/>
<dbReference type="CDD" id="cd05246">
    <property type="entry name" value="dTDP_GD_SDR_e"/>
    <property type="match status" value="1"/>
</dbReference>
<evidence type="ECO:0000313" key="18">
    <source>
        <dbReference type="Proteomes" id="UP001164929"/>
    </source>
</evidence>
<comment type="pathway">
    <text evidence="8">Carbohydrate biosynthesis.</text>
</comment>
<dbReference type="Gene3D" id="3.50.50.60">
    <property type="entry name" value="FAD/NAD(P)-binding domain"/>
    <property type="match status" value="1"/>
</dbReference>
<evidence type="ECO:0000256" key="5">
    <source>
        <dbReference type="ARBA" id="ARBA00023235"/>
    </source>
</evidence>
<evidence type="ECO:0000256" key="6">
    <source>
        <dbReference type="ARBA" id="ARBA00023239"/>
    </source>
</evidence>
<proteinExistence type="inferred from homology"/>
<accession>A0AAD6W1A2</accession>
<dbReference type="GO" id="GO:0016853">
    <property type="term" value="F:isomerase activity"/>
    <property type="evidence" value="ECO:0007669"/>
    <property type="project" value="UniProtKB-KW"/>
</dbReference>
<keyword evidence="5" id="KW-0413">Isomerase</keyword>
<dbReference type="Gene3D" id="3.40.50.720">
    <property type="entry name" value="NAD(P)-binding Rossmann-like Domain"/>
    <property type="match status" value="2"/>
</dbReference>
<evidence type="ECO:0000259" key="15">
    <source>
        <dbReference type="Pfam" id="PF04321"/>
    </source>
</evidence>
<dbReference type="InterPro" id="IPR005888">
    <property type="entry name" value="dTDP_Gluc_deHydtase"/>
</dbReference>
<evidence type="ECO:0000256" key="2">
    <source>
        <dbReference type="ARBA" id="ARBA00001937"/>
    </source>
</evidence>
<dbReference type="Pfam" id="PF01266">
    <property type="entry name" value="DAO"/>
    <property type="match status" value="1"/>
</dbReference>
<evidence type="ECO:0000256" key="13">
    <source>
        <dbReference type="SAM" id="MobiDB-lite"/>
    </source>
</evidence>
<dbReference type="FunFam" id="3.40.50.720:FF:000236">
    <property type="entry name" value="Bifunctional dTDP-4-dehydrorhamnose 3,5-epimerase/dTDP-4-dehydrorhamnose reductase"/>
    <property type="match status" value="1"/>
</dbReference>
<dbReference type="GO" id="GO:0050377">
    <property type="term" value="F:UDP-glucose 4,6-dehydratase activity"/>
    <property type="evidence" value="ECO:0007669"/>
    <property type="project" value="UniProtKB-EC"/>
</dbReference>
<dbReference type="CDD" id="cd05254">
    <property type="entry name" value="dTDP_HR_like_SDR_e"/>
    <property type="match status" value="1"/>
</dbReference>
<feature type="domain" description="FAD dependent oxidoreductase" evidence="14">
    <location>
        <begin position="663"/>
        <end position="1001"/>
    </location>
</feature>
<evidence type="ECO:0000256" key="11">
    <source>
        <dbReference type="ARBA" id="ARBA00061620"/>
    </source>
</evidence>
<dbReference type="EMBL" id="JAQIZT010000006">
    <property type="protein sequence ID" value="KAJ6995312.1"/>
    <property type="molecule type" value="Genomic_DNA"/>
</dbReference>
<evidence type="ECO:0000256" key="9">
    <source>
        <dbReference type="ARBA" id="ARBA00050778"/>
    </source>
</evidence>
<comment type="caution">
    <text evidence="17">The sequence shown here is derived from an EMBL/GenBank/DDBJ whole genome shotgun (WGS) entry which is preliminary data.</text>
</comment>
<reference evidence="17" key="1">
    <citation type="journal article" date="2023" name="Mol. Ecol. Resour.">
        <title>Chromosome-level genome assembly of a triploid poplar Populus alba 'Berolinensis'.</title>
        <authorList>
            <person name="Chen S."/>
            <person name="Yu Y."/>
            <person name="Wang X."/>
            <person name="Wang S."/>
            <person name="Zhang T."/>
            <person name="Zhou Y."/>
            <person name="He R."/>
            <person name="Meng N."/>
            <person name="Wang Y."/>
            <person name="Liu W."/>
            <person name="Liu Z."/>
            <person name="Liu J."/>
            <person name="Guo Q."/>
            <person name="Huang H."/>
            <person name="Sederoff R.R."/>
            <person name="Wang G."/>
            <person name="Qu G."/>
            <person name="Chen S."/>
        </authorList>
    </citation>
    <scope>NUCLEOTIDE SEQUENCE</scope>
    <source>
        <strain evidence="17">SC-2020</strain>
    </source>
</reference>
<evidence type="ECO:0000313" key="17">
    <source>
        <dbReference type="EMBL" id="KAJ6995312.1"/>
    </source>
</evidence>
<dbReference type="PANTHER" id="PTHR43000">
    <property type="entry name" value="DTDP-D-GLUCOSE 4,6-DEHYDRATASE-RELATED"/>
    <property type="match status" value="1"/>
</dbReference>
<keyword evidence="6" id="KW-0456">Lyase</keyword>
<evidence type="ECO:0000256" key="12">
    <source>
        <dbReference type="ARBA" id="ARBA00067046"/>
    </source>
</evidence>
<sequence length="1049" mass="118006">MSSDPAPYAPRKILITGAAGFIASHVTRRLIEDYPDYKIVALDKLDYCSDLKNLATCRGSPNFKFVKGDIACADLVNHLLIAEDIDTIMHFAAQTHVDNSFGNSFEFTTNNIYGTHVLLEACKVTKKIKRFIHVSTDEVYGETDMETDIGNPEASQLLPTNPYSATKAGAEMLVMAYHRSYGLPIITTRGNNVYGPNQYPEKLIPKFILLALRGEHLPIHGDGSNVRSFLYCEDVAEAFDVILHRGAIGHVYNIGTKKERRVLDVAEDICKLYGLDPEKSINYVQDRPFNDHRYFLDDQKLKKLGWQESTPWEEGLKMTMEWYTKNPDWWDDVSAALHPHPRLSMIAQSNDDSWFSQKGLISDAKEAGKSDGSSGLKFLIYGKTGWIGGLLGKLCKDGDIAFEYGQGRLEDRKSILKDIKKVNPTHVFNAAGVTGRPNVDWCESHKVETIRTNVVGTLTLADVCKEHNLLMMNFATGCIFEYDHDHQEGSRIGFKEEDKPNFTGSFYSKTKAMVEELLREYENVCTLRVRMPISSDLSNPRNFITKITRYDKVVNIPNSMTVLDELLPISIEMAKRNCRGIWNFTNPGVVSHNEILEMHRDYIDPEFKWMNFDLEEQAKVIVAPRSNNELDGTKLKDEFPEMLSIKESILEYLEMEYSSHQFDVIVVGAGIMGSSTAYQLAKRGQKTLLLEQFDFLHHRGSSHGESRTIRATYPEDYYCDMVKESSQIWEQVQSEIGYKVYFKAQQFDMSPSDNKSLRSVISSCEGKSIPYRVLDRQQVSDRFSGMINLPEGWFGVLTDGGGVIKPTKAVSMFQALAFQRGAVLRDNMEVKNVVKDEVKGGVNVETADGEKFWGKKCVITAGAWVRKLVKTVGGLELPIQALETTVCYWRIKEGHEAKFAIGSDFPTFASYGEPYVYGTPSLEFPGLIKISVHGGYPCDPDKRPWGPSGISLDSLKEWIKGRFSGLVDNDGPFGKDVVIGGGFSGHGFKMAPVVGRVLADLVLSGEAKGVEMKYFRAQRFQDNPKGNVKDYEDQVNSSSKHKNPSFYHQ</sequence>
<dbReference type="InterPro" id="IPR016040">
    <property type="entry name" value="NAD(P)-bd_dom"/>
</dbReference>
<dbReference type="GO" id="GO:0010253">
    <property type="term" value="P:UDP-rhamnose biosynthetic process"/>
    <property type="evidence" value="ECO:0007669"/>
    <property type="project" value="UniProtKB-ARBA"/>
</dbReference>
<dbReference type="SUPFAM" id="SSF54373">
    <property type="entry name" value="FAD-linked reductases, C-terminal domain"/>
    <property type="match status" value="1"/>
</dbReference>
<feature type="domain" description="RmlD-like substrate binding" evidence="15">
    <location>
        <begin position="377"/>
        <end position="548"/>
    </location>
</feature>
<dbReference type="GO" id="GO:0008460">
    <property type="term" value="F:dTDP-glucose 4,6-dehydratase activity"/>
    <property type="evidence" value="ECO:0007669"/>
    <property type="project" value="InterPro"/>
</dbReference>
<dbReference type="Gene3D" id="3.30.9.10">
    <property type="entry name" value="D-Amino Acid Oxidase, subunit A, domain 2"/>
    <property type="match status" value="1"/>
</dbReference>
<dbReference type="AlphaFoldDB" id="A0AAD6W1A2"/>
<keyword evidence="18" id="KW-1185">Reference proteome</keyword>
<evidence type="ECO:0000256" key="7">
    <source>
        <dbReference type="ARBA" id="ARBA00023268"/>
    </source>
</evidence>
<dbReference type="Gene3D" id="3.90.25.10">
    <property type="entry name" value="UDP-galactose 4-epimerase, domain 1"/>
    <property type="match status" value="1"/>
</dbReference>
<evidence type="ECO:0000256" key="3">
    <source>
        <dbReference type="ARBA" id="ARBA00023002"/>
    </source>
</evidence>
<comment type="similarity">
    <text evidence="10">In the N-terminal section; belongs to the NAD(P)-dependent epimerase/dehydratase family. dTDP-glucose dehydratase subfamily.</text>
</comment>
<comment type="catalytic activity">
    <reaction evidence="9">
        <text>UDP-alpha-D-glucose = UDP-4-dehydro-6-deoxy-alpha-D-glucose + H2O</text>
        <dbReference type="Rhea" id="RHEA:21500"/>
        <dbReference type="ChEBI" id="CHEBI:15377"/>
        <dbReference type="ChEBI" id="CHEBI:58885"/>
        <dbReference type="ChEBI" id="CHEBI:85329"/>
        <dbReference type="EC" id="4.2.1.76"/>
    </reaction>
</comment>
<organism evidence="17 18">
    <name type="scientific">Populus alba x Populus x berolinensis</name>
    <dbReference type="NCBI Taxonomy" id="444605"/>
    <lineage>
        <taxon>Eukaryota</taxon>
        <taxon>Viridiplantae</taxon>
        <taxon>Streptophyta</taxon>
        <taxon>Embryophyta</taxon>
        <taxon>Tracheophyta</taxon>
        <taxon>Spermatophyta</taxon>
        <taxon>Magnoliopsida</taxon>
        <taxon>eudicotyledons</taxon>
        <taxon>Gunneridae</taxon>
        <taxon>Pentapetalae</taxon>
        <taxon>rosids</taxon>
        <taxon>fabids</taxon>
        <taxon>Malpighiales</taxon>
        <taxon>Salicaceae</taxon>
        <taxon>Saliceae</taxon>
        <taxon>Populus</taxon>
    </lineage>
</organism>
<protein>
    <recommendedName>
        <fullName evidence="12">UDP-glucose 4,6-dehydratase</fullName>
        <ecNumber evidence="12">4.2.1.76</ecNumber>
    </recommendedName>
</protein>
<feature type="domain" description="NAD(P)-binding" evidence="16">
    <location>
        <begin position="14"/>
        <end position="319"/>
    </location>
</feature>
<evidence type="ECO:0000256" key="1">
    <source>
        <dbReference type="ARBA" id="ARBA00001911"/>
    </source>
</evidence>
<evidence type="ECO:0000256" key="10">
    <source>
        <dbReference type="ARBA" id="ARBA00061430"/>
    </source>
</evidence>
<dbReference type="FunFam" id="3.40.50.720:FF:000304">
    <property type="entry name" value="UDP-glucose 4,6-dehydratase"/>
    <property type="match status" value="1"/>
</dbReference>
<dbReference type="Pfam" id="PF16363">
    <property type="entry name" value="GDP_Man_Dehyd"/>
    <property type="match status" value="1"/>
</dbReference>
<dbReference type="GO" id="GO:0010280">
    <property type="term" value="F:UDP-L-rhamnose synthase activity"/>
    <property type="evidence" value="ECO:0007669"/>
    <property type="project" value="UniProtKB-ARBA"/>
</dbReference>